<comment type="subcellular location">
    <subcellularLocation>
        <location evidence="1">Membrane</location>
        <topology evidence="1">Multi-pass membrane protein</topology>
    </subcellularLocation>
</comment>
<evidence type="ECO:0000256" key="3">
    <source>
        <dbReference type="ARBA" id="ARBA00022989"/>
    </source>
</evidence>
<comment type="caution">
    <text evidence="7">The sequence shown here is derived from an EMBL/GenBank/DDBJ whole genome shotgun (WGS) entry which is preliminary data.</text>
</comment>
<feature type="transmembrane region" description="Helical" evidence="5">
    <location>
        <begin position="50"/>
        <end position="72"/>
    </location>
</feature>
<dbReference type="Pfam" id="PF01794">
    <property type="entry name" value="Ferric_reduct"/>
    <property type="match status" value="1"/>
</dbReference>
<gene>
    <name evidence="7" type="ORF">A2406_02945</name>
</gene>
<organism evidence="7 8">
    <name type="scientific">Candidatus Komeilibacteria bacterium RIFOXYC1_FULL_37_11</name>
    <dbReference type="NCBI Taxonomy" id="1798555"/>
    <lineage>
        <taxon>Bacteria</taxon>
        <taxon>Candidatus Komeiliibacteriota</taxon>
    </lineage>
</organism>
<feature type="transmembrane region" description="Helical" evidence="5">
    <location>
        <begin position="115"/>
        <end position="137"/>
    </location>
</feature>
<dbReference type="AlphaFoldDB" id="A0A1G2C1P0"/>
<reference evidence="7 8" key="1">
    <citation type="journal article" date="2016" name="Nat. Commun.">
        <title>Thousands of microbial genomes shed light on interconnected biogeochemical processes in an aquifer system.</title>
        <authorList>
            <person name="Anantharaman K."/>
            <person name="Brown C.T."/>
            <person name="Hug L.A."/>
            <person name="Sharon I."/>
            <person name="Castelle C.J."/>
            <person name="Probst A.J."/>
            <person name="Thomas B.C."/>
            <person name="Singh A."/>
            <person name="Wilkins M.J."/>
            <person name="Karaoz U."/>
            <person name="Brodie E.L."/>
            <person name="Williams K.H."/>
            <person name="Hubbard S.S."/>
            <person name="Banfield J.F."/>
        </authorList>
    </citation>
    <scope>NUCLEOTIDE SEQUENCE [LARGE SCALE GENOMIC DNA]</scope>
</reference>
<evidence type="ECO:0000256" key="4">
    <source>
        <dbReference type="ARBA" id="ARBA00023136"/>
    </source>
</evidence>
<feature type="transmembrane region" description="Helical" evidence="5">
    <location>
        <begin position="157"/>
        <end position="172"/>
    </location>
</feature>
<dbReference type="InterPro" id="IPR013130">
    <property type="entry name" value="Fe3_Rdtase_TM_dom"/>
</dbReference>
<name>A0A1G2C1P0_9BACT</name>
<feature type="transmembrane region" description="Helical" evidence="5">
    <location>
        <begin position="192"/>
        <end position="211"/>
    </location>
</feature>
<dbReference type="GO" id="GO:0016020">
    <property type="term" value="C:membrane"/>
    <property type="evidence" value="ECO:0007669"/>
    <property type="project" value="UniProtKB-SubCell"/>
</dbReference>
<evidence type="ECO:0000256" key="2">
    <source>
        <dbReference type="ARBA" id="ARBA00022692"/>
    </source>
</evidence>
<keyword evidence="4 5" id="KW-0472">Membrane</keyword>
<feature type="transmembrane region" description="Helical" evidence="5">
    <location>
        <begin position="84"/>
        <end position="103"/>
    </location>
</feature>
<evidence type="ECO:0000313" key="7">
    <source>
        <dbReference type="EMBL" id="OGY94347.1"/>
    </source>
</evidence>
<evidence type="ECO:0000256" key="1">
    <source>
        <dbReference type="ARBA" id="ARBA00004141"/>
    </source>
</evidence>
<sequence length="229" mass="26662">MLETKDIFQKHIKRKIWIHSWILALVIYIGLLGLTYWLDKSFNFLTISKALAGTSALLLGISFSLSGFCYWWDFLDTKIGYRKQIGLAAYWLALAYSLSLLLVDQNKYLFHFFDNLFSADILLGTISMAIFTFLAIISTDKMMLRLGPKIWRQMLRLGYLAWLLLALRAYFIEKTVWLEYLNSPEGFPPPRLLLTVFVIVVIIFRLSVDLSKKCVPFTNKKINPQKNER</sequence>
<keyword evidence="2 5" id="KW-0812">Transmembrane</keyword>
<evidence type="ECO:0000313" key="8">
    <source>
        <dbReference type="Proteomes" id="UP000177626"/>
    </source>
</evidence>
<accession>A0A1G2C1P0</accession>
<dbReference type="Proteomes" id="UP000177626">
    <property type="component" value="Unassembled WGS sequence"/>
</dbReference>
<dbReference type="EMBL" id="MHKQ01000009">
    <property type="protein sequence ID" value="OGY94347.1"/>
    <property type="molecule type" value="Genomic_DNA"/>
</dbReference>
<evidence type="ECO:0000259" key="6">
    <source>
        <dbReference type="Pfam" id="PF01794"/>
    </source>
</evidence>
<proteinExistence type="predicted"/>
<feature type="transmembrane region" description="Helical" evidence="5">
    <location>
        <begin position="21"/>
        <end position="38"/>
    </location>
</feature>
<keyword evidence="3 5" id="KW-1133">Transmembrane helix</keyword>
<protein>
    <recommendedName>
        <fullName evidence="6">Ferric oxidoreductase domain-containing protein</fullName>
    </recommendedName>
</protein>
<evidence type="ECO:0000256" key="5">
    <source>
        <dbReference type="SAM" id="Phobius"/>
    </source>
</evidence>
<feature type="domain" description="Ferric oxidoreductase" evidence="6">
    <location>
        <begin position="72"/>
        <end position="165"/>
    </location>
</feature>